<keyword evidence="2" id="KW-0210">Decarboxylase</keyword>
<evidence type="ECO:0000256" key="1">
    <source>
        <dbReference type="ARBA" id="ARBA00005703"/>
    </source>
</evidence>
<comment type="similarity">
    <text evidence="5">Belongs to the HFCD (homooligomeric flavin containing Cys decarboxylase) superfamily.</text>
</comment>
<feature type="domain" description="Flavoprotein" evidence="6">
    <location>
        <begin position="10"/>
        <end position="179"/>
    </location>
</feature>
<name>A0A1J4KSD2_9EUKA</name>
<dbReference type="SUPFAM" id="SSF102645">
    <property type="entry name" value="CoaB-like"/>
    <property type="match status" value="1"/>
</dbReference>
<evidence type="ECO:0000259" key="7">
    <source>
        <dbReference type="Pfam" id="PF04127"/>
    </source>
</evidence>
<dbReference type="OrthoDB" id="1532798at2759"/>
<dbReference type="GO" id="GO:0071513">
    <property type="term" value="C:phosphopantothenoylcysteine decarboxylase complex"/>
    <property type="evidence" value="ECO:0007669"/>
    <property type="project" value="TreeGrafter"/>
</dbReference>
<dbReference type="GO" id="GO:0004632">
    <property type="term" value="F:phosphopantothenate--cysteine ligase activity"/>
    <property type="evidence" value="ECO:0007669"/>
    <property type="project" value="InterPro"/>
</dbReference>
<dbReference type="Proteomes" id="UP000179807">
    <property type="component" value="Unassembled WGS sequence"/>
</dbReference>
<gene>
    <name evidence="8" type="primary">coaBC</name>
    <name evidence="8" type="ORF">TRFO_03579</name>
</gene>
<sequence>MKSTPTDPPTIVLGVTGSIAAFKAADLTSKLRQRNFTVNVIMTDAATKLVCPQTFFTLSQQPVITSLWDSPAWQPTHISLAERASLLVIAPASADIIAKLAQGIADDALSTFAISHTGPFLVFPAMNPRMWTNLATQENVQTLIRRGIQVVEPASGHVACGESGQGRFPEVPQILDYICAKMALLNISLPKELVAKPPKVVISAGPTREAVDPVRFLSNKSTGKMGFALANAAAVIGCEVVLIAGPVELATPLRVRRINVVTAAEMKNAVTSEFENADLVIMSAAVADYRPSQVYEQKIHKSGDMNLHLERTEDILLSLKDMKKENQRVVGFAAETENVEQSARSKMERKGLDMIVSNDVSRPDIGFASSENEVTIYMPGEEPIPVPKQSKTNIATSIFEVIFSKFFSK</sequence>
<organism evidence="8 9">
    <name type="scientific">Tritrichomonas foetus</name>
    <dbReference type="NCBI Taxonomy" id="1144522"/>
    <lineage>
        <taxon>Eukaryota</taxon>
        <taxon>Metamonada</taxon>
        <taxon>Parabasalia</taxon>
        <taxon>Tritrichomonadida</taxon>
        <taxon>Tritrichomonadidae</taxon>
        <taxon>Tritrichomonas</taxon>
    </lineage>
</organism>
<dbReference type="Gene3D" id="3.40.50.1950">
    <property type="entry name" value="Flavin prenyltransferase-like"/>
    <property type="match status" value="1"/>
</dbReference>
<proteinExistence type="inferred from homology"/>
<dbReference type="PANTHER" id="PTHR14359">
    <property type="entry name" value="HOMO-OLIGOMERIC FLAVIN CONTAINING CYS DECARBOXYLASE FAMILY"/>
    <property type="match status" value="1"/>
</dbReference>
<evidence type="ECO:0000256" key="5">
    <source>
        <dbReference type="ARBA" id="ARBA00038350"/>
    </source>
</evidence>
<comment type="caution">
    <text evidence="8">The sequence shown here is derived from an EMBL/GenBank/DDBJ whole genome shotgun (WGS) entry which is preliminary data.</text>
</comment>
<dbReference type="PANTHER" id="PTHR14359:SF6">
    <property type="entry name" value="PHOSPHOPANTOTHENOYLCYSTEINE DECARBOXYLASE"/>
    <property type="match status" value="1"/>
</dbReference>
<dbReference type="RefSeq" id="XP_068365710.1">
    <property type="nucleotide sequence ID" value="XM_068491389.1"/>
</dbReference>
<evidence type="ECO:0000313" key="8">
    <source>
        <dbReference type="EMBL" id="OHT12574.1"/>
    </source>
</evidence>
<dbReference type="VEuPathDB" id="TrichDB:TRFO_03579"/>
<keyword evidence="9" id="KW-1185">Reference proteome</keyword>
<dbReference type="InterPro" id="IPR036551">
    <property type="entry name" value="Flavin_trans-like"/>
</dbReference>
<protein>
    <submittedName>
        <fullName evidence="8">Coenzyme A biosynthesis bifunctional protein CoaBC</fullName>
    </submittedName>
</protein>
<evidence type="ECO:0000256" key="3">
    <source>
        <dbReference type="ARBA" id="ARBA00022993"/>
    </source>
</evidence>
<dbReference type="InterPro" id="IPR005252">
    <property type="entry name" value="CoaBC"/>
</dbReference>
<dbReference type="Pfam" id="PF04127">
    <property type="entry name" value="DFP"/>
    <property type="match status" value="1"/>
</dbReference>
<feature type="domain" description="DNA/pantothenate metabolism flavoprotein C-terminal" evidence="7">
    <location>
        <begin position="199"/>
        <end position="403"/>
    </location>
</feature>
<dbReference type="GO" id="GO:0015937">
    <property type="term" value="P:coenzyme A biosynthetic process"/>
    <property type="evidence" value="ECO:0007669"/>
    <property type="project" value="UniProtKB-KW"/>
</dbReference>
<dbReference type="NCBIfam" id="TIGR00521">
    <property type="entry name" value="coaBC_dfp"/>
    <property type="match status" value="1"/>
</dbReference>
<dbReference type="EMBL" id="MLAK01000560">
    <property type="protein sequence ID" value="OHT12574.1"/>
    <property type="molecule type" value="Genomic_DNA"/>
</dbReference>
<evidence type="ECO:0000259" key="6">
    <source>
        <dbReference type="Pfam" id="PF02441"/>
    </source>
</evidence>
<dbReference type="GeneID" id="94826093"/>
<dbReference type="GO" id="GO:0010181">
    <property type="term" value="F:FMN binding"/>
    <property type="evidence" value="ECO:0007669"/>
    <property type="project" value="InterPro"/>
</dbReference>
<keyword evidence="4" id="KW-0456">Lyase</keyword>
<evidence type="ECO:0000256" key="2">
    <source>
        <dbReference type="ARBA" id="ARBA00022793"/>
    </source>
</evidence>
<dbReference type="Gene3D" id="3.40.50.10300">
    <property type="entry name" value="CoaB-like"/>
    <property type="match status" value="1"/>
</dbReference>
<dbReference type="AlphaFoldDB" id="A0A1J4KSD2"/>
<dbReference type="HAMAP" id="MF_02225">
    <property type="entry name" value="CoaBC"/>
    <property type="match status" value="1"/>
</dbReference>
<dbReference type="InterPro" id="IPR035929">
    <property type="entry name" value="CoaB-like_sf"/>
</dbReference>
<accession>A0A1J4KSD2</accession>
<evidence type="ECO:0000313" key="9">
    <source>
        <dbReference type="Proteomes" id="UP000179807"/>
    </source>
</evidence>
<keyword evidence="3" id="KW-0173">Coenzyme A biosynthesis</keyword>
<dbReference type="InterPro" id="IPR007085">
    <property type="entry name" value="DNA/pantothenate-metab_flavo_C"/>
</dbReference>
<dbReference type="GO" id="GO:0004633">
    <property type="term" value="F:phosphopantothenoylcysteine decarboxylase activity"/>
    <property type="evidence" value="ECO:0007669"/>
    <property type="project" value="InterPro"/>
</dbReference>
<reference evidence="8" key="1">
    <citation type="submission" date="2016-10" db="EMBL/GenBank/DDBJ databases">
        <authorList>
            <person name="Benchimol M."/>
            <person name="Almeida L.G."/>
            <person name="Vasconcelos A.T."/>
            <person name="Perreira-Neves A."/>
            <person name="Rosa I.A."/>
            <person name="Tasca T."/>
            <person name="Bogo M.R."/>
            <person name="de Souza W."/>
        </authorList>
    </citation>
    <scope>NUCLEOTIDE SEQUENCE [LARGE SCALE GENOMIC DNA]</scope>
    <source>
        <strain evidence="8">K</strain>
    </source>
</reference>
<dbReference type="GO" id="GO:0015941">
    <property type="term" value="P:pantothenate catabolic process"/>
    <property type="evidence" value="ECO:0007669"/>
    <property type="project" value="InterPro"/>
</dbReference>
<evidence type="ECO:0000256" key="4">
    <source>
        <dbReference type="ARBA" id="ARBA00023239"/>
    </source>
</evidence>
<comment type="similarity">
    <text evidence="1">Belongs to the PPC synthetase family.</text>
</comment>
<dbReference type="Pfam" id="PF02441">
    <property type="entry name" value="Flavoprotein"/>
    <property type="match status" value="1"/>
</dbReference>
<dbReference type="SUPFAM" id="SSF52507">
    <property type="entry name" value="Homo-oligomeric flavin-containing Cys decarboxylases, HFCD"/>
    <property type="match status" value="1"/>
</dbReference>
<dbReference type="InterPro" id="IPR003382">
    <property type="entry name" value="Flavoprotein"/>
</dbReference>